<evidence type="ECO:0000313" key="3">
    <source>
        <dbReference type="EMBL" id="AAK13268.1"/>
    </source>
</evidence>
<keyword evidence="2" id="KW-0812">Transmembrane</keyword>
<feature type="region of interest" description="Disordered" evidence="1">
    <location>
        <begin position="75"/>
        <end position="115"/>
    </location>
</feature>
<organismHost>
    <name type="scientific">Culex nigripalpus</name>
    <dbReference type="NCBI Taxonomy" id="42429"/>
</organismHost>
<accession>Q99GR6</accession>
<sequence length="115" mass="12598">MRCSVSLNCCSVAVTRSFNGDRSGKWSSPHSRLAPLTVKIVIAVIIVNIVSIKIKNITRGDDIVRLMAGNRCTVRPTAADRNPPGCPRVTGRQRSPPPGPFVTPNTLRTHRHPYN</sequence>
<dbReference type="EMBL" id="AF274283">
    <property type="protein sequence ID" value="AAK13268.1"/>
    <property type="molecule type" value="Genomic_DNA"/>
</dbReference>
<keyword evidence="2" id="KW-1133">Transmembrane helix</keyword>
<keyword evidence="2" id="KW-0472">Membrane</keyword>
<name>Q99GR6_NPVCN</name>
<reference evidence="3" key="1">
    <citation type="journal article" date="2001" name="J. Gen. Virol.">
        <title>Morphological and molecular evidence that Culex nigripalpus baculovirus is an unusual member of the family Baculoviridae.</title>
        <authorList>
            <person name="Moser B."/>
            <person name="Becnel J."/>
            <person name="White S."/>
            <person name="Afonso C."/>
            <person name="Kutish G."/>
            <person name="Shanker S."/>
            <person name="Almira E."/>
        </authorList>
    </citation>
    <scope>NUCLEOTIDE SEQUENCE</scope>
</reference>
<protein>
    <submittedName>
        <fullName evidence="3">Uncharacterized protein</fullName>
    </submittedName>
</protein>
<evidence type="ECO:0000256" key="2">
    <source>
        <dbReference type="SAM" id="Phobius"/>
    </source>
</evidence>
<organism evidence="3">
    <name type="scientific">Culex nigripalpus nucleopolyhedrovirus</name>
    <name type="common">CuniNPV</name>
    <dbReference type="NCBI Taxonomy" id="130556"/>
    <lineage>
        <taxon>Viruses</taxon>
        <taxon>Viruses incertae sedis</taxon>
        <taxon>Naldaviricetes</taxon>
        <taxon>Lefavirales</taxon>
        <taxon>Baculoviridae</taxon>
        <taxon>Deltabaculovirus</taxon>
        <taxon>Deltabaculovirus cunigripalpi</taxon>
    </lineage>
</organism>
<feature type="transmembrane region" description="Helical" evidence="2">
    <location>
        <begin position="33"/>
        <end position="52"/>
    </location>
</feature>
<proteinExistence type="predicted"/>
<evidence type="ECO:0000256" key="1">
    <source>
        <dbReference type="SAM" id="MobiDB-lite"/>
    </source>
</evidence>